<evidence type="ECO:0000313" key="2">
    <source>
        <dbReference type="Proteomes" id="UP001057402"/>
    </source>
</evidence>
<accession>A0ACB9N5C7</accession>
<dbReference type="Proteomes" id="UP001057402">
    <property type="component" value="Chromosome 8"/>
</dbReference>
<sequence>MSPRSWMYEESLFSPVTEEAGQNLVGRGRFARHQADETGGSSTKLKKRKLAQLVCIKTVICPLWYGKGRCGFGDYC</sequence>
<comment type="caution">
    <text evidence="1">The sequence shown here is derived from an EMBL/GenBank/DDBJ whole genome shotgun (WGS) entry which is preliminary data.</text>
</comment>
<organism evidence="1 2">
    <name type="scientific">Melastoma candidum</name>
    <dbReference type="NCBI Taxonomy" id="119954"/>
    <lineage>
        <taxon>Eukaryota</taxon>
        <taxon>Viridiplantae</taxon>
        <taxon>Streptophyta</taxon>
        <taxon>Embryophyta</taxon>
        <taxon>Tracheophyta</taxon>
        <taxon>Spermatophyta</taxon>
        <taxon>Magnoliopsida</taxon>
        <taxon>eudicotyledons</taxon>
        <taxon>Gunneridae</taxon>
        <taxon>Pentapetalae</taxon>
        <taxon>rosids</taxon>
        <taxon>malvids</taxon>
        <taxon>Myrtales</taxon>
        <taxon>Melastomataceae</taxon>
        <taxon>Melastomatoideae</taxon>
        <taxon>Melastomateae</taxon>
        <taxon>Melastoma</taxon>
    </lineage>
</organism>
<protein>
    <submittedName>
        <fullName evidence="1">Uncharacterized protein</fullName>
    </submittedName>
</protein>
<dbReference type="EMBL" id="CM042887">
    <property type="protein sequence ID" value="KAI4331739.1"/>
    <property type="molecule type" value="Genomic_DNA"/>
</dbReference>
<evidence type="ECO:0000313" key="1">
    <source>
        <dbReference type="EMBL" id="KAI4331739.1"/>
    </source>
</evidence>
<gene>
    <name evidence="1" type="ORF">MLD38_029893</name>
</gene>
<name>A0ACB9N5C7_9MYRT</name>
<reference evidence="2" key="1">
    <citation type="journal article" date="2023" name="Front. Plant Sci.">
        <title>Chromosomal-level genome assembly of Melastoma candidum provides insights into trichome evolution.</title>
        <authorList>
            <person name="Zhong Y."/>
            <person name="Wu W."/>
            <person name="Sun C."/>
            <person name="Zou P."/>
            <person name="Liu Y."/>
            <person name="Dai S."/>
            <person name="Zhou R."/>
        </authorList>
    </citation>
    <scope>NUCLEOTIDE SEQUENCE [LARGE SCALE GENOMIC DNA]</scope>
</reference>
<keyword evidence="2" id="KW-1185">Reference proteome</keyword>
<proteinExistence type="predicted"/>